<dbReference type="InterPro" id="IPR037523">
    <property type="entry name" value="VOC_core"/>
</dbReference>
<accession>A0A7G9REB4</accession>
<evidence type="ECO:0000313" key="3">
    <source>
        <dbReference type="Proteomes" id="UP000515947"/>
    </source>
</evidence>
<dbReference type="KEGG" id="nmes:H9L09_06025"/>
<dbReference type="InterPro" id="IPR029068">
    <property type="entry name" value="Glyas_Bleomycin-R_OHBP_Dase"/>
</dbReference>
<dbReference type="EMBL" id="CP060713">
    <property type="protein sequence ID" value="QNN53939.1"/>
    <property type="molecule type" value="Genomic_DNA"/>
</dbReference>
<evidence type="ECO:0000313" key="2">
    <source>
        <dbReference type="EMBL" id="QNN53939.1"/>
    </source>
</evidence>
<proteinExistence type="predicted"/>
<dbReference type="Pfam" id="PF00903">
    <property type="entry name" value="Glyoxalase"/>
    <property type="match status" value="2"/>
</dbReference>
<dbReference type="AlphaFoldDB" id="A0A7G9REB4"/>
<feature type="domain" description="VOC" evidence="1">
    <location>
        <begin position="11"/>
        <end position="125"/>
    </location>
</feature>
<sequence length="258" mass="27022">MTTPITRPTGAPCWIELTSSDLDASIAFYRDLLGWEAERGSGEYGGYTTFSLGGRAVAGGMPVMVEDGPADLWSVYLLSPDAAATAAAALERGGQVHAGPHEVPARGTMLFLSDPSGAGIGAWQPGGFAGIEVADEPGAPVWFELHTRSYDRDVAFYRDVFGWELHVLADGPGFRYTTLGRESLSAAGIMDASSWAPEADLGWAVYFAVDDCDETCGQVAALGGSVVTEPETTTYGRMATITDSTGAVLRLMTPPAGG</sequence>
<name>A0A7G9REB4_9ACTN</name>
<dbReference type="PANTHER" id="PTHR33993:SF14">
    <property type="entry name" value="GB|AAF24581.1"/>
    <property type="match status" value="1"/>
</dbReference>
<dbReference type="InterPro" id="IPR004360">
    <property type="entry name" value="Glyas_Fos-R_dOase_dom"/>
</dbReference>
<dbReference type="Proteomes" id="UP000515947">
    <property type="component" value="Chromosome"/>
</dbReference>
<organism evidence="2 3">
    <name type="scientific">Nocardioides mesophilus</name>
    <dbReference type="NCBI Taxonomy" id="433659"/>
    <lineage>
        <taxon>Bacteria</taxon>
        <taxon>Bacillati</taxon>
        <taxon>Actinomycetota</taxon>
        <taxon>Actinomycetes</taxon>
        <taxon>Propionibacteriales</taxon>
        <taxon>Nocardioidaceae</taxon>
        <taxon>Nocardioides</taxon>
    </lineage>
</organism>
<keyword evidence="3" id="KW-1185">Reference proteome</keyword>
<protein>
    <submittedName>
        <fullName evidence="2">VOC family protein</fullName>
    </submittedName>
</protein>
<evidence type="ECO:0000259" key="1">
    <source>
        <dbReference type="PROSITE" id="PS51819"/>
    </source>
</evidence>
<dbReference type="PANTHER" id="PTHR33993">
    <property type="entry name" value="GLYOXALASE-RELATED"/>
    <property type="match status" value="1"/>
</dbReference>
<gene>
    <name evidence="2" type="ORF">H9L09_06025</name>
</gene>
<feature type="domain" description="VOC" evidence="1">
    <location>
        <begin position="139"/>
        <end position="254"/>
    </location>
</feature>
<dbReference type="PROSITE" id="PS51819">
    <property type="entry name" value="VOC"/>
    <property type="match status" value="2"/>
</dbReference>
<reference evidence="2 3" key="1">
    <citation type="submission" date="2020-08" db="EMBL/GenBank/DDBJ databases">
        <title>Genome sequence of Nocardioides mesophilus KACC 16243T.</title>
        <authorList>
            <person name="Hyun D.-W."/>
            <person name="Bae J.-W."/>
        </authorList>
    </citation>
    <scope>NUCLEOTIDE SEQUENCE [LARGE SCALE GENOMIC DNA]</scope>
    <source>
        <strain evidence="2 3">KACC 16243</strain>
    </source>
</reference>
<dbReference type="InterPro" id="IPR052164">
    <property type="entry name" value="Anthracycline_SecMetBiosynth"/>
</dbReference>
<dbReference type="RefSeq" id="WP_187579783.1">
    <property type="nucleotide sequence ID" value="NZ_CP060713.1"/>
</dbReference>
<dbReference type="SUPFAM" id="SSF54593">
    <property type="entry name" value="Glyoxalase/Bleomycin resistance protein/Dihydroxybiphenyl dioxygenase"/>
    <property type="match status" value="2"/>
</dbReference>
<dbReference type="Gene3D" id="3.10.180.10">
    <property type="entry name" value="2,3-Dihydroxybiphenyl 1,2-Dioxygenase, domain 1"/>
    <property type="match status" value="2"/>
</dbReference>
<dbReference type="CDD" id="cd07247">
    <property type="entry name" value="SgaA_N_like"/>
    <property type="match status" value="2"/>
</dbReference>